<accession>A0A917K2B2</accession>
<keyword evidence="5" id="KW-1015">Disulfide bond</keyword>
<keyword evidence="6" id="KW-0472">Membrane</keyword>
<dbReference type="InterPro" id="IPR017941">
    <property type="entry name" value="Rieske_2Fe-2S"/>
</dbReference>
<dbReference type="AlphaFoldDB" id="A0A917K2B2"/>
<evidence type="ECO:0000256" key="4">
    <source>
        <dbReference type="ARBA" id="ARBA00023014"/>
    </source>
</evidence>
<evidence type="ECO:0000256" key="3">
    <source>
        <dbReference type="ARBA" id="ARBA00023004"/>
    </source>
</evidence>
<evidence type="ECO:0000313" key="9">
    <source>
        <dbReference type="Proteomes" id="UP000637695"/>
    </source>
</evidence>
<proteinExistence type="predicted"/>
<sequence length="207" mass="23466">MDAHSNPPSQYTPWRLTPEDLDETRLTRRQFLTYVLGGTGAFMGTLIAAPLIVAAFDPIHRSAGQQFFKTTLKPSDFNDKLPTHVRFTQHIDDGWNSHDVPNDVYVIIYQKKLMIMSHTCTHLGCHVNGSEVNGKSVAPKYNNGQDWFQCPCHNSLYNIYGVPTPTSPAPRPLDLYTYRIEPDGTISIGPSFQRTKENWDYNPNPEI</sequence>
<dbReference type="InterPro" id="IPR006311">
    <property type="entry name" value="TAT_signal"/>
</dbReference>
<dbReference type="InterPro" id="IPR014349">
    <property type="entry name" value="Rieske_Fe-S_prot"/>
</dbReference>
<dbReference type="InterPro" id="IPR036922">
    <property type="entry name" value="Rieske_2Fe-2S_sf"/>
</dbReference>
<dbReference type="RefSeq" id="WP_188880818.1">
    <property type="nucleotide sequence ID" value="NZ_BMOY01000003.1"/>
</dbReference>
<keyword evidence="3" id="KW-0408">Iron</keyword>
<gene>
    <name evidence="8" type="ORF">GCM10010885_03820</name>
</gene>
<dbReference type="SUPFAM" id="SSF50022">
    <property type="entry name" value="ISP domain"/>
    <property type="match status" value="1"/>
</dbReference>
<dbReference type="GO" id="GO:0051537">
    <property type="term" value="F:2 iron, 2 sulfur cluster binding"/>
    <property type="evidence" value="ECO:0007669"/>
    <property type="project" value="UniProtKB-KW"/>
</dbReference>
<dbReference type="GO" id="GO:0016705">
    <property type="term" value="F:oxidoreductase activity, acting on paired donors, with incorporation or reduction of molecular oxygen"/>
    <property type="evidence" value="ECO:0007669"/>
    <property type="project" value="UniProtKB-ARBA"/>
</dbReference>
<dbReference type="PROSITE" id="PS51296">
    <property type="entry name" value="RIESKE"/>
    <property type="match status" value="1"/>
</dbReference>
<keyword evidence="2" id="KW-0479">Metal-binding</keyword>
<dbReference type="GO" id="GO:0046872">
    <property type="term" value="F:metal ion binding"/>
    <property type="evidence" value="ECO:0007669"/>
    <property type="project" value="UniProtKB-KW"/>
</dbReference>
<feature type="domain" description="Rieske" evidence="7">
    <location>
        <begin position="82"/>
        <end position="187"/>
    </location>
</feature>
<keyword evidence="9" id="KW-1185">Reference proteome</keyword>
<evidence type="ECO:0000256" key="1">
    <source>
        <dbReference type="ARBA" id="ARBA00022714"/>
    </source>
</evidence>
<feature type="transmembrane region" description="Helical" evidence="6">
    <location>
        <begin position="31"/>
        <end position="56"/>
    </location>
</feature>
<dbReference type="EMBL" id="BMOY01000003">
    <property type="protein sequence ID" value="GGI97403.1"/>
    <property type="molecule type" value="Genomic_DNA"/>
</dbReference>
<dbReference type="PROSITE" id="PS51318">
    <property type="entry name" value="TAT"/>
    <property type="match status" value="1"/>
</dbReference>
<organism evidence="8 9">
    <name type="scientific">Alicyclobacillus cellulosilyticus</name>
    <dbReference type="NCBI Taxonomy" id="1003997"/>
    <lineage>
        <taxon>Bacteria</taxon>
        <taxon>Bacillati</taxon>
        <taxon>Bacillota</taxon>
        <taxon>Bacilli</taxon>
        <taxon>Bacillales</taxon>
        <taxon>Alicyclobacillaceae</taxon>
        <taxon>Alicyclobacillus</taxon>
    </lineage>
</organism>
<keyword evidence="6" id="KW-1133">Transmembrane helix</keyword>
<evidence type="ECO:0000256" key="6">
    <source>
        <dbReference type="SAM" id="Phobius"/>
    </source>
</evidence>
<reference evidence="8" key="2">
    <citation type="submission" date="2020-09" db="EMBL/GenBank/DDBJ databases">
        <authorList>
            <person name="Sun Q."/>
            <person name="Ohkuma M."/>
        </authorList>
    </citation>
    <scope>NUCLEOTIDE SEQUENCE</scope>
    <source>
        <strain evidence="8">JCM 18487</strain>
    </source>
</reference>
<keyword evidence="1" id="KW-0001">2Fe-2S</keyword>
<dbReference type="Proteomes" id="UP000637695">
    <property type="component" value="Unassembled WGS sequence"/>
</dbReference>
<protein>
    <recommendedName>
        <fullName evidence="7">Rieske domain-containing protein</fullName>
    </recommendedName>
</protein>
<comment type="caution">
    <text evidence="8">The sequence shown here is derived from an EMBL/GenBank/DDBJ whole genome shotgun (WGS) entry which is preliminary data.</text>
</comment>
<evidence type="ECO:0000256" key="2">
    <source>
        <dbReference type="ARBA" id="ARBA00022723"/>
    </source>
</evidence>
<evidence type="ECO:0000256" key="5">
    <source>
        <dbReference type="ARBA" id="ARBA00023157"/>
    </source>
</evidence>
<keyword evidence="6" id="KW-0812">Transmembrane</keyword>
<dbReference type="GO" id="GO:0004497">
    <property type="term" value="F:monooxygenase activity"/>
    <property type="evidence" value="ECO:0007669"/>
    <property type="project" value="UniProtKB-ARBA"/>
</dbReference>
<evidence type="ECO:0000313" key="8">
    <source>
        <dbReference type="EMBL" id="GGI97403.1"/>
    </source>
</evidence>
<dbReference type="Pfam" id="PF00355">
    <property type="entry name" value="Rieske"/>
    <property type="match status" value="1"/>
</dbReference>
<keyword evidence="4" id="KW-0411">Iron-sulfur</keyword>
<reference evidence="8" key="1">
    <citation type="journal article" date="2014" name="Int. J. Syst. Evol. Microbiol.">
        <title>Complete genome sequence of Corynebacterium casei LMG S-19264T (=DSM 44701T), isolated from a smear-ripened cheese.</title>
        <authorList>
            <consortium name="US DOE Joint Genome Institute (JGI-PGF)"/>
            <person name="Walter F."/>
            <person name="Albersmeier A."/>
            <person name="Kalinowski J."/>
            <person name="Ruckert C."/>
        </authorList>
    </citation>
    <scope>NUCLEOTIDE SEQUENCE</scope>
    <source>
        <strain evidence="8">JCM 18487</strain>
    </source>
</reference>
<dbReference type="Gene3D" id="2.102.10.10">
    <property type="entry name" value="Rieske [2Fe-2S] iron-sulphur domain"/>
    <property type="match status" value="1"/>
</dbReference>
<evidence type="ECO:0000259" key="7">
    <source>
        <dbReference type="PROSITE" id="PS51296"/>
    </source>
</evidence>
<dbReference type="PANTHER" id="PTHR10134">
    <property type="entry name" value="CYTOCHROME B-C1 COMPLEX SUBUNIT RIESKE, MITOCHONDRIAL"/>
    <property type="match status" value="1"/>
</dbReference>
<name>A0A917K2B2_9BACL</name>